<accession>A0A0C9R430</accession>
<name>A0A0C9R430_AMBAM</name>
<sequence length="106" mass="10997">MLLTLALAAAFAIFVGGAESPEHPHSGNGTDCAPKAGHVYSRCLLSCPGRAMILNSKEPCYLPSKNSTNGAPIALVRAGNESVQGVCVYGKCIENSTSPQEHKPVS</sequence>
<dbReference type="AlphaFoldDB" id="A0A0C9R430"/>
<feature type="signal peptide" evidence="1">
    <location>
        <begin position="1"/>
        <end position="17"/>
    </location>
</feature>
<proteinExistence type="evidence at transcript level"/>
<dbReference type="EMBL" id="GBZX01000995">
    <property type="protein sequence ID" value="JAG91745.1"/>
    <property type="molecule type" value="mRNA"/>
</dbReference>
<reference evidence="2" key="1">
    <citation type="journal article" date="2015" name="PLoS ONE">
        <title>An Insight into the Sialome of the Lone Star Tick, Amblyomma americanum, with a Glimpse on Its Time Dependent Gene Expression.</title>
        <authorList>
            <person name="Karim S."/>
            <person name="Ribeiro J.M."/>
        </authorList>
    </citation>
    <scope>NUCLEOTIDE SEQUENCE</scope>
    <source>
        <tissue evidence="2">Salivary gland</tissue>
    </source>
</reference>
<feature type="chain" id="PRO_5002218577" evidence="1">
    <location>
        <begin position="18"/>
        <end position="106"/>
    </location>
</feature>
<keyword evidence="1" id="KW-0732">Signal</keyword>
<evidence type="ECO:0000313" key="2">
    <source>
        <dbReference type="EMBL" id="JAG91745.1"/>
    </source>
</evidence>
<evidence type="ECO:0000256" key="1">
    <source>
        <dbReference type="SAM" id="SignalP"/>
    </source>
</evidence>
<organism evidence="2">
    <name type="scientific">Amblyomma americanum</name>
    <name type="common">Lone star tick</name>
    <dbReference type="NCBI Taxonomy" id="6943"/>
    <lineage>
        <taxon>Eukaryota</taxon>
        <taxon>Metazoa</taxon>
        <taxon>Ecdysozoa</taxon>
        <taxon>Arthropoda</taxon>
        <taxon>Chelicerata</taxon>
        <taxon>Arachnida</taxon>
        <taxon>Acari</taxon>
        <taxon>Parasitiformes</taxon>
        <taxon>Ixodida</taxon>
        <taxon>Ixodoidea</taxon>
        <taxon>Ixodidae</taxon>
        <taxon>Amblyomminae</taxon>
        <taxon>Amblyomma</taxon>
    </lineage>
</organism>
<protein>
    <submittedName>
        <fullName evidence="2">Putative secreted protein</fullName>
    </submittedName>
</protein>